<dbReference type="RefSeq" id="WP_088397233.1">
    <property type="nucleotide sequence ID" value="NZ_MXPU01000040.1"/>
</dbReference>
<proteinExistence type="predicted"/>
<evidence type="ECO:0000313" key="2">
    <source>
        <dbReference type="Proteomes" id="UP000197269"/>
    </source>
</evidence>
<dbReference type="AlphaFoldDB" id="A0A246DKT3"/>
<dbReference type="EMBL" id="MXPU01000040">
    <property type="protein sequence ID" value="OWO89702.1"/>
    <property type="molecule type" value="Genomic_DNA"/>
</dbReference>
<reference evidence="1 2" key="1">
    <citation type="submission" date="2017-03" db="EMBL/GenBank/DDBJ databases">
        <title>Genome of strain Rhizobium sp. CNPSo 668.</title>
        <authorList>
            <person name="Ribeiro R."/>
        </authorList>
    </citation>
    <scope>NUCLEOTIDE SEQUENCE [LARGE SCALE GENOMIC DNA]</scope>
    <source>
        <strain evidence="1 2">CNPSo 668</strain>
    </source>
</reference>
<accession>A0A246DKT3</accession>
<sequence>MLIYKQKITAKQGDHQTSAYLYAVRHSKSWSATIWFGADDFYELAETAKQCGGIFHLSDDEFFDRIRTVAKRKHEIVFADRAEPVSWSPFIDSEEDRVSKQRAPLGSIPNHGLLTYRQCHGYLTQMYRNCIPLLQGYAGLTIKRKATSPLEIEMIEKAEEALSTARKAIENALAFSHFVSQQAELENPNHTARKLEPVKLATDPADTKPDLCEFGSEEAPAFALPESQWGKRGFSRFRINEADKAQGLLTCRRP</sequence>
<protein>
    <submittedName>
        <fullName evidence="1">Uncharacterized protein</fullName>
    </submittedName>
</protein>
<evidence type="ECO:0000313" key="1">
    <source>
        <dbReference type="EMBL" id="OWO89702.1"/>
    </source>
</evidence>
<name>A0A246DKT3_9HYPH</name>
<dbReference type="Proteomes" id="UP000197269">
    <property type="component" value="Unassembled WGS sequence"/>
</dbReference>
<comment type="caution">
    <text evidence="1">The sequence shown here is derived from an EMBL/GenBank/DDBJ whole genome shotgun (WGS) entry which is preliminary data.</text>
</comment>
<gene>
    <name evidence="1" type="ORF">B5E41_30140</name>
</gene>
<organism evidence="1 2">
    <name type="scientific">Rhizobium esperanzae</name>
    <dbReference type="NCBI Taxonomy" id="1967781"/>
    <lineage>
        <taxon>Bacteria</taxon>
        <taxon>Pseudomonadati</taxon>
        <taxon>Pseudomonadota</taxon>
        <taxon>Alphaproteobacteria</taxon>
        <taxon>Hyphomicrobiales</taxon>
        <taxon>Rhizobiaceae</taxon>
        <taxon>Rhizobium/Agrobacterium group</taxon>
        <taxon>Rhizobium</taxon>
    </lineage>
</organism>